<accession>K1QLP6</accession>
<name>K1QLP6_MAGGI</name>
<dbReference type="HOGENOM" id="CLU_060012_0_0_1"/>
<proteinExistence type="predicted"/>
<dbReference type="EMBL" id="JH817216">
    <property type="protein sequence ID" value="EKC34818.1"/>
    <property type="molecule type" value="Genomic_DNA"/>
</dbReference>
<reference evidence="1" key="1">
    <citation type="journal article" date="2012" name="Nature">
        <title>The oyster genome reveals stress adaptation and complexity of shell formation.</title>
        <authorList>
            <person name="Zhang G."/>
            <person name="Fang X."/>
            <person name="Guo X."/>
            <person name="Li L."/>
            <person name="Luo R."/>
            <person name="Xu F."/>
            <person name="Yang P."/>
            <person name="Zhang L."/>
            <person name="Wang X."/>
            <person name="Qi H."/>
            <person name="Xiong Z."/>
            <person name="Que H."/>
            <person name="Xie Y."/>
            <person name="Holland P.W."/>
            <person name="Paps J."/>
            <person name="Zhu Y."/>
            <person name="Wu F."/>
            <person name="Chen Y."/>
            <person name="Wang J."/>
            <person name="Peng C."/>
            <person name="Meng J."/>
            <person name="Yang L."/>
            <person name="Liu J."/>
            <person name="Wen B."/>
            <person name="Zhang N."/>
            <person name="Huang Z."/>
            <person name="Zhu Q."/>
            <person name="Feng Y."/>
            <person name="Mount A."/>
            <person name="Hedgecock D."/>
            <person name="Xu Z."/>
            <person name="Liu Y."/>
            <person name="Domazet-Loso T."/>
            <person name="Du Y."/>
            <person name="Sun X."/>
            <person name="Zhang S."/>
            <person name="Liu B."/>
            <person name="Cheng P."/>
            <person name="Jiang X."/>
            <person name="Li J."/>
            <person name="Fan D."/>
            <person name="Wang W."/>
            <person name="Fu W."/>
            <person name="Wang T."/>
            <person name="Wang B."/>
            <person name="Zhang J."/>
            <person name="Peng Z."/>
            <person name="Li Y."/>
            <person name="Li N."/>
            <person name="Wang J."/>
            <person name="Chen M."/>
            <person name="He Y."/>
            <person name="Tan F."/>
            <person name="Song X."/>
            <person name="Zheng Q."/>
            <person name="Huang R."/>
            <person name="Yang H."/>
            <person name="Du X."/>
            <person name="Chen L."/>
            <person name="Yang M."/>
            <person name="Gaffney P.M."/>
            <person name="Wang S."/>
            <person name="Luo L."/>
            <person name="She Z."/>
            <person name="Ming Y."/>
            <person name="Huang W."/>
            <person name="Zhang S."/>
            <person name="Huang B."/>
            <person name="Zhang Y."/>
            <person name="Qu T."/>
            <person name="Ni P."/>
            <person name="Miao G."/>
            <person name="Wang J."/>
            <person name="Wang Q."/>
            <person name="Steinberg C.E."/>
            <person name="Wang H."/>
            <person name="Li N."/>
            <person name="Qian L."/>
            <person name="Zhang G."/>
            <person name="Li Y."/>
            <person name="Yang H."/>
            <person name="Liu X."/>
            <person name="Wang J."/>
            <person name="Yin Y."/>
            <person name="Wang J."/>
        </authorList>
    </citation>
    <scope>NUCLEOTIDE SEQUENCE [LARGE SCALE GENOMIC DNA]</scope>
    <source>
        <strain evidence="1">05x7-T-G4-1.051#20</strain>
    </source>
</reference>
<protein>
    <submittedName>
        <fullName evidence="1">Uncharacterized protein</fullName>
    </submittedName>
</protein>
<gene>
    <name evidence="1" type="ORF">CGI_10022520</name>
</gene>
<organism evidence="1">
    <name type="scientific">Magallana gigas</name>
    <name type="common">Pacific oyster</name>
    <name type="synonym">Crassostrea gigas</name>
    <dbReference type="NCBI Taxonomy" id="29159"/>
    <lineage>
        <taxon>Eukaryota</taxon>
        <taxon>Metazoa</taxon>
        <taxon>Spiralia</taxon>
        <taxon>Lophotrochozoa</taxon>
        <taxon>Mollusca</taxon>
        <taxon>Bivalvia</taxon>
        <taxon>Autobranchia</taxon>
        <taxon>Pteriomorphia</taxon>
        <taxon>Ostreida</taxon>
        <taxon>Ostreoidea</taxon>
        <taxon>Ostreidae</taxon>
        <taxon>Magallana</taxon>
    </lineage>
</organism>
<dbReference type="InParanoid" id="K1QLP6"/>
<evidence type="ECO:0000313" key="1">
    <source>
        <dbReference type="EMBL" id="EKC34818.1"/>
    </source>
</evidence>
<dbReference type="AlphaFoldDB" id="K1QLP6"/>
<sequence length="296" mass="34887">MYGVIGKCRTHNLTIDCKVDMFDKIIKPILLYGCEVWGFHNTNLLEKLHLKFCKHILNLRTSTPNFMVYGELGRYPLTINVKVRMISFWGKLVNFQNSKLSAKLFNVLKNFNNPWCAAIKKTLNQCGLTYIWYQNTINIPWLKSKVYIILLDQFKQSWYSEVHYSPKGLNYRIFKKSLDFEKYLLTLPTQLCKKCCNFRTGNAKLPIEIGRWFNIHRENRICKLCTCNEIGDEFLYLFKCTDVYISNSRVRCLPKYFITNPNVVKFEKLFNVTNINQLTNICKLLDTIFERVSSLG</sequence>